<feature type="domain" description="Amino acid permease/ SLC12A" evidence="17">
    <location>
        <begin position="137"/>
        <end position="632"/>
    </location>
</feature>
<dbReference type="InterPro" id="IPR004842">
    <property type="entry name" value="SLC12A_fam"/>
</dbReference>
<dbReference type="PRINTS" id="PR01207">
    <property type="entry name" value="NAKCLTRNSPRT"/>
</dbReference>
<feature type="transmembrane region" description="Helical" evidence="16">
    <location>
        <begin position="377"/>
        <end position="399"/>
    </location>
</feature>
<dbReference type="GO" id="GO:0055064">
    <property type="term" value="P:chloride ion homeostasis"/>
    <property type="evidence" value="ECO:0007669"/>
    <property type="project" value="TreeGrafter"/>
</dbReference>
<comment type="similarity">
    <text evidence="2">Belongs to the SLC12A transporter family.</text>
</comment>
<feature type="region of interest" description="Disordered" evidence="15">
    <location>
        <begin position="100"/>
        <end position="125"/>
    </location>
</feature>
<evidence type="ECO:0000256" key="12">
    <source>
        <dbReference type="ARBA" id="ARBA00023180"/>
    </source>
</evidence>
<dbReference type="InterPro" id="IPR004841">
    <property type="entry name" value="AA-permease/SLC12A_dom"/>
</dbReference>
<keyword evidence="9" id="KW-0915">Sodium</keyword>
<evidence type="ECO:0000259" key="17">
    <source>
        <dbReference type="Pfam" id="PF00324"/>
    </source>
</evidence>
<feature type="transmembrane region" description="Helical" evidence="16">
    <location>
        <begin position="552"/>
        <end position="569"/>
    </location>
</feature>
<feature type="transmembrane region" description="Helical" evidence="16">
    <location>
        <begin position="442"/>
        <end position="460"/>
    </location>
</feature>
<feature type="compositionally biased region" description="Low complexity" evidence="15">
    <location>
        <begin position="24"/>
        <end position="36"/>
    </location>
</feature>
<keyword evidence="5 16" id="KW-0812">Transmembrane</keyword>
<feature type="transmembrane region" description="Helical" evidence="16">
    <location>
        <begin position="211"/>
        <end position="239"/>
    </location>
</feature>
<dbReference type="GO" id="GO:0055075">
    <property type="term" value="P:potassium ion homeostasis"/>
    <property type="evidence" value="ECO:0007669"/>
    <property type="project" value="TreeGrafter"/>
</dbReference>
<dbReference type="GO" id="GO:0008511">
    <property type="term" value="F:sodium:potassium:chloride symporter activity"/>
    <property type="evidence" value="ECO:0007669"/>
    <property type="project" value="TreeGrafter"/>
</dbReference>
<dbReference type="Gene3D" id="1.20.1740.10">
    <property type="entry name" value="Amino acid/polyamine transporter I"/>
    <property type="match status" value="1"/>
</dbReference>
<dbReference type="Pfam" id="PF00324">
    <property type="entry name" value="AA_permease"/>
    <property type="match status" value="1"/>
</dbReference>
<evidence type="ECO:0000256" key="6">
    <source>
        <dbReference type="ARBA" id="ARBA00022847"/>
    </source>
</evidence>
<keyword evidence="4" id="KW-0633">Potassium transport</keyword>
<name>A0A1Q3FSA3_CULTA</name>
<keyword evidence="11 16" id="KW-0472">Membrane</keyword>
<keyword evidence="6" id="KW-0769">Symport</keyword>
<evidence type="ECO:0000313" key="19">
    <source>
        <dbReference type="EMBL" id="JAV30356.1"/>
    </source>
</evidence>
<evidence type="ECO:0000256" key="9">
    <source>
        <dbReference type="ARBA" id="ARBA00023053"/>
    </source>
</evidence>
<dbReference type="GO" id="GO:0016020">
    <property type="term" value="C:membrane"/>
    <property type="evidence" value="ECO:0007669"/>
    <property type="project" value="UniProtKB-SubCell"/>
</dbReference>
<dbReference type="PANTHER" id="PTHR11827">
    <property type="entry name" value="SOLUTE CARRIER FAMILY 12, CATION COTRANSPORTERS"/>
    <property type="match status" value="1"/>
</dbReference>
<dbReference type="FunFam" id="1.20.1740.10:FF:000022">
    <property type="entry name" value="Bumetanide-sensitive na-k-cl cotransport protein"/>
    <property type="match status" value="1"/>
</dbReference>
<dbReference type="EMBL" id="GFDL01004689">
    <property type="protein sequence ID" value="JAV30356.1"/>
    <property type="molecule type" value="Transcribed_RNA"/>
</dbReference>
<dbReference type="InterPro" id="IPR018491">
    <property type="entry name" value="SLC12_C"/>
</dbReference>
<evidence type="ECO:0000256" key="13">
    <source>
        <dbReference type="ARBA" id="ARBA00023201"/>
    </source>
</evidence>
<evidence type="ECO:0000256" key="10">
    <source>
        <dbReference type="ARBA" id="ARBA00023065"/>
    </source>
</evidence>
<evidence type="ECO:0000256" key="15">
    <source>
        <dbReference type="SAM" id="MobiDB-lite"/>
    </source>
</evidence>
<dbReference type="GO" id="GO:0055078">
    <property type="term" value="P:sodium ion homeostasis"/>
    <property type="evidence" value="ECO:0007669"/>
    <property type="project" value="TreeGrafter"/>
</dbReference>
<proteinExistence type="inferred from homology"/>
<protein>
    <submittedName>
        <fullName evidence="19">Putative bumetanide-sensitive sodium-potassium-chloride cotransporter</fullName>
    </submittedName>
</protein>
<keyword evidence="10" id="KW-0406">Ion transport</keyword>
<reference evidence="19" key="1">
    <citation type="submission" date="2017-01" db="EMBL/GenBank/DDBJ databases">
        <title>A deep insight into the sialotranscriptome of adult male and female Cluex tarsalis mosquitoes.</title>
        <authorList>
            <person name="Ribeiro J.M."/>
            <person name="Moreira F."/>
            <person name="Bernard K.A."/>
            <person name="Calvo E."/>
        </authorList>
    </citation>
    <scope>NUCLEOTIDE SEQUENCE</scope>
    <source>
        <strain evidence="19">Kern County</strain>
        <tissue evidence="19">Salivary glands</tissue>
    </source>
</reference>
<keyword evidence="14" id="KW-0868">Chloride</keyword>
<evidence type="ECO:0000256" key="8">
    <source>
        <dbReference type="ARBA" id="ARBA00022989"/>
    </source>
</evidence>
<feature type="transmembrane region" description="Helical" evidence="16">
    <location>
        <begin position="259"/>
        <end position="278"/>
    </location>
</feature>
<feature type="compositionally biased region" description="Basic and acidic residues" evidence="15">
    <location>
        <begin position="106"/>
        <end position="116"/>
    </location>
</feature>
<feature type="transmembrane region" description="Helical" evidence="16">
    <location>
        <begin position="575"/>
        <end position="592"/>
    </location>
</feature>
<dbReference type="GO" id="GO:0006884">
    <property type="term" value="P:cell volume homeostasis"/>
    <property type="evidence" value="ECO:0007669"/>
    <property type="project" value="TreeGrafter"/>
</dbReference>
<evidence type="ECO:0000256" key="7">
    <source>
        <dbReference type="ARBA" id="ARBA00022958"/>
    </source>
</evidence>
<evidence type="ECO:0000256" key="16">
    <source>
        <dbReference type="SAM" id="Phobius"/>
    </source>
</evidence>
<keyword evidence="3" id="KW-0813">Transport</keyword>
<evidence type="ECO:0000256" key="14">
    <source>
        <dbReference type="ARBA" id="ARBA00023214"/>
    </source>
</evidence>
<dbReference type="InterPro" id="IPR002443">
    <property type="entry name" value="SLC12A1/SLC12A2"/>
</dbReference>
<evidence type="ECO:0000256" key="4">
    <source>
        <dbReference type="ARBA" id="ARBA00022538"/>
    </source>
</evidence>
<evidence type="ECO:0000256" key="2">
    <source>
        <dbReference type="ARBA" id="ARBA00010593"/>
    </source>
</evidence>
<keyword evidence="8 16" id="KW-1133">Transmembrane helix</keyword>
<evidence type="ECO:0000259" key="18">
    <source>
        <dbReference type="Pfam" id="PF03522"/>
    </source>
</evidence>
<feature type="transmembrane region" description="Helical" evidence="16">
    <location>
        <begin position="138"/>
        <end position="157"/>
    </location>
</feature>
<dbReference type="Pfam" id="PF03522">
    <property type="entry name" value="SLC12"/>
    <property type="match status" value="1"/>
</dbReference>
<feature type="transmembrane region" description="Helical" evidence="16">
    <location>
        <begin position="495"/>
        <end position="516"/>
    </location>
</feature>
<comment type="subcellular location">
    <subcellularLocation>
        <location evidence="1">Membrane</location>
        <topology evidence="1">Multi-pass membrane protein</topology>
    </subcellularLocation>
</comment>
<feature type="region of interest" description="Disordered" evidence="15">
    <location>
        <begin position="20"/>
        <end position="44"/>
    </location>
</feature>
<keyword evidence="7" id="KW-0630">Potassium</keyword>
<dbReference type="AlphaFoldDB" id="A0A1Q3FSA3"/>
<dbReference type="NCBIfam" id="TIGR00930">
    <property type="entry name" value="2a30"/>
    <property type="match status" value="1"/>
</dbReference>
<accession>A0A1Q3FSA3</accession>
<feature type="transmembrane region" description="Helical" evidence="16">
    <location>
        <begin position="169"/>
        <end position="190"/>
    </location>
</feature>
<evidence type="ECO:0000256" key="1">
    <source>
        <dbReference type="ARBA" id="ARBA00004141"/>
    </source>
</evidence>
<organism evidence="19">
    <name type="scientific">Culex tarsalis</name>
    <name type="common">Encephalitis mosquito</name>
    <dbReference type="NCBI Taxonomy" id="7177"/>
    <lineage>
        <taxon>Eukaryota</taxon>
        <taxon>Metazoa</taxon>
        <taxon>Ecdysozoa</taxon>
        <taxon>Arthropoda</taxon>
        <taxon>Hexapoda</taxon>
        <taxon>Insecta</taxon>
        <taxon>Pterygota</taxon>
        <taxon>Neoptera</taxon>
        <taxon>Endopterygota</taxon>
        <taxon>Diptera</taxon>
        <taxon>Nematocera</taxon>
        <taxon>Culicoidea</taxon>
        <taxon>Culicidae</taxon>
        <taxon>Culicinae</taxon>
        <taxon>Culicini</taxon>
        <taxon>Culex</taxon>
        <taxon>Culex</taxon>
    </lineage>
</organism>
<keyword evidence="13" id="KW-0739">Sodium transport</keyword>
<evidence type="ECO:0000256" key="5">
    <source>
        <dbReference type="ARBA" id="ARBA00022692"/>
    </source>
</evidence>
<evidence type="ECO:0000256" key="11">
    <source>
        <dbReference type="ARBA" id="ARBA00023136"/>
    </source>
</evidence>
<dbReference type="GO" id="GO:1990573">
    <property type="term" value="P:potassium ion import across plasma membrane"/>
    <property type="evidence" value="ECO:0007669"/>
    <property type="project" value="TreeGrafter"/>
</dbReference>
<keyword evidence="12" id="KW-0325">Glycoprotein</keyword>
<dbReference type="PANTHER" id="PTHR11827:SF48">
    <property type="entry name" value="GH09711P"/>
    <property type="match status" value="1"/>
</dbReference>
<sequence>MKVERFSITRISNRILSSFTGGRSNNAANNNNNNSSTLQPSATFTINGTADGGSTVDIDSYTVSSLGSDDNGRRYSYNHLTREPLPRLEYYRTSKRGLKRPSIGELHGDLDRKPEKQEEEEKPDAHGHGIKLGWIEGVLIPCLLNIWGVMLFLRLSWVVSQAGIVESLIIIGISYLVCVITALSLSAICTNGQVKGGGIYYLISRSLGPEFGASVGVVFAFANSVQAALNTIGFCSSLNDLLKSYDTKIVDGGVNDVRIVGSIAIVVMVIICAVGMEWEAKAQNFLIVAIVIAIFNFLIGVLVGPSSDTSMAQGFMGFSSAVFQANLKSDYRFSENSKQSFFSVFAIFFPSVTGVQAGANICGDLKDPASAIPKGTLLALLISAISYVTFVFFAGGAALRDASGNITDLVNGTFVTCTAQSNCAYGLHNDYTVMQLMSLSSAIIYAGCFAATLSTALTNLLSVPRIIQALGIDRIYPGLIFFSKGYGKNGEPYRGYVLVLIVSVLFVLIADINAIAPLISNFYLASYALINFCTFHAATVKPLGWRPTFRFYHPWISLIGSIMCIVIMFQLNYMFTIVTVVIIFVLYLVVVYRKPDVNWGSSTQEQIYKSALSSTLKLQNIGDHVKNYHPSILVLAGNPMNRPPLIDLANLITKNHSLMIVGDIIKERLSHRKRKELNSECTKFLEIRKIRGFYQPIDGMSFEESVHALIQTSGVGKLSPNIVLMGYKADWMSCPVKDLLTYYNVLHDSFDCRMALAILRLPNGLDFSHLTTEIVTDPAAGGMPPAVDMLGSNSNFQTISTVTTDGLRPPRKLMHVDSNLNLDSVNNSNDNTLTIPQQAPMPNRRALEDQRNSIIYSTRGGSCVPKEILDRLSVFQKKQSKGTIDVWWLYDDGGLTMLVPHIISLRSKWSQCKIRVFALTNRQMELEVEERNMANLLTKLRIDYSSLTMLQGVTDPPRQETVDMHQRLLQHFTENDGTQMPIGEHERVALQEKTSRQLRLREMLLEHSNGSNLIVMSMPMPRLGTVSAPLYMSWLEMLTKDMPPFLLVRGNQTSVLTFYS</sequence>
<feature type="transmembrane region" description="Helical" evidence="16">
    <location>
        <begin position="339"/>
        <end position="357"/>
    </location>
</feature>
<evidence type="ECO:0000256" key="3">
    <source>
        <dbReference type="ARBA" id="ARBA00022448"/>
    </source>
</evidence>
<feature type="domain" description="SLC12A transporter C-terminal" evidence="18">
    <location>
        <begin position="642"/>
        <end position="1060"/>
    </location>
</feature>
<feature type="transmembrane region" description="Helical" evidence="16">
    <location>
        <begin position="285"/>
        <end position="304"/>
    </location>
</feature>